<name>A0A8J9W5L8_BRALA</name>
<protein>
    <submittedName>
        <fullName evidence="1">Hypp846 protein</fullName>
    </submittedName>
</protein>
<sequence length="126" mass="13367">MNFRLASTYDPLLTEWLNQPCSSATRGPLLPCSHDVRPAAVPYPTRGGAAAPTGGDPDDLCVLQLKVVSLWVNLSVLPPKPAHYGASTQVPLKSSEGRQAPVIHTFLKTIGLYTAVSMVPAVGEAF</sequence>
<keyword evidence="2" id="KW-1185">Reference proteome</keyword>
<proteinExistence type="predicted"/>
<dbReference type="Proteomes" id="UP000838412">
    <property type="component" value="Chromosome 1"/>
</dbReference>
<gene>
    <name evidence="1" type="primary">Hypp846</name>
    <name evidence="1" type="ORF">BLAG_LOCUS2493</name>
</gene>
<dbReference type="EMBL" id="OV696686">
    <property type="protein sequence ID" value="CAH1233897.1"/>
    <property type="molecule type" value="Genomic_DNA"/>
</dbReference>
<dbReference type="AlphaFoldDB" id="A0A8J9W5L8"/>
<reference evidence="1" key="1">
    <citation type="submission" date="2022-01" db="EMBL/GenBank/DDBJ databases">
        <authorList>
            <person name="Braso-Vives M."/>
        </authorList>
    </citation>
    <scope>NUCLEOTIDE SEQUENCE</scope>
</reference>
<organism evidence="1 2">
    <name type="scientific">Branchiostoma lanceolatum</name>
    <name type="common">Common lancelet</name>
    <name type="synonym">Amphioxus lanceolatum</name>
    <dbReference type="NCBI Taxonomy" id="7740"/>
    <lineage>
        <taxon>Eukaryota</taxon>
        <taxon>Metazoa</taxon>
        <taxon>Chordata</taxon>
        <taxon>Cephalochordata</taxon>
        <taxon>Leptocardii</taxon>
        <taxon>Amphioxiformes</taxon>
        <taxon>Branchiostomatidae</taxon>
        <taxon>Branchiostoma</taxon>
    </lineage>
</organism>
<accession>A0A8J9W5L8</accession>
<evidence type="ECO:0000313" key="1">
    <source>
        <dbReference type="EMBL" id="CAH1233897.1"/>
    </source>
</evidence>
<evidence type="ECO:0000313" key="2">
    <source>
        <dbReference type="Proteomes" id="UP000838412"/>
    </source>
</evidence>